<accession>A0A9P1R9R2</accession>
<evidence type="ECO:0000313" key="2">
    <source>
        <dbReference type="EMBL" id="CRP86317.1"/>
    </source>
</evidence>
<evidence type="ECO:0000313" key="3">
    <source>
        <dbReference type="Proteomes" id="UP000045039"/>
    </source>
</evidence>
<proteinExistence type="predicted"/>
<sequence length="139" mass="14945">MGMQVATAFIVLLTDIMQHGDLITADTILEVEKRLADQWKGVGIARAATDEEIAEYQGDAAEAEALLDDVDALADQKRGLELELEKLQERKTELAGDLQALESDVADLGKQKETLAGEVEALEVRKAAAEKPATAAKAK</sequence>
<dbReference type="EMBL" id="CVVU01000248">
    <property type="protein sequence ID" value="CRP86317.1"/>
    <property type="molecule type" value="Genomic_DNA"/>
</dbReference>
<dbReference type="AlphaFoldDB" id="A0A9P1R9R2"/>
<gene>
    <name evidence="2" type="ORF">PAERUG_P19_London_7_VIM_2_05_10_05806</name>
</gene>
<comment type="caution">
    <text evidence="2">The sequence shown here is derived from an EMBL/GenBank/DDBJ whole genome shotgun (WGS) entry which is preliminary data.</text>
</comment>
<evidence type="ECO:0000256" key="1">
    <source>
        <dbReference type="SAM" id="Coils"/>
    </source>
</evidence>
<feature type="coiled-coil region" evidence="1">
    <location>
        <begin position="46"/>
        <end position="125"/>
    </location>
</feature>
<reference evidence="3" key="1">
    <citation type="submission" date="2015-06" db="EMBL/GenBank/DDBJ databases">
        <authorList>
            <person name="Radhakrishnan Rajesh"/>
            <person name="Underwood Anthony"/>
            <person name="Al-Shahib Ali"/>
        </authorList>
    </citation>
    <scope>NUCLEOTIDE SEQUENCE [LARGE SCALE GENOMIC DNA]</scope>
    <source>
        <strain evidence="3">P19_London_7_VIM_2_05_10</strain>
    </source>
</reference>
<organism evidence="2 3">
    <name type="scientific">Pseudomonas aeruginosa</name>
    <dbReference type="NCBI Taxonomy" id="287"/>
    <lineage>
        <taxon>Bacteria</taxon>
        <taxon>Pseudomonadati</taxon>
        <taxon>Pseudomonadota</taxon>
        <taxon>Gammaproteobacteria</taxon>
        <taxon>Pseudomonadales</taxon>
        <taxon>Pseudomonadaceae</taxon>
        <taxon>Pseudomonas</taxon>
    </lineage>
</organism>
<keyword evidence="1" id="KW-0175">Coiled coil</keyword>
<protein>
    <submittedName>
        <fullName evidence="2">Uncharacterized protein</fullName>
    </submittedName>
</protein>
<name>A0A9P1R9R2_PSEAI</name>
<dbReference type="Proteomes" id="UP000045039">
    <property type="component" value="Unassembled WGS sequence"/>
</dbReference>